<feature type="compositionally biased region" description="Basic and acidic residues" evidence="1">
    <location>
        <begin position="35"/>
        <end position="54"/>
    </location>
</feature>
<name>A0AAV9MXQ4_9EURO</name>
<evidence type="ECO:0008006" key="4">
    <source>
        <dbReference type="Google" id="ProtNLM"/>
    </source>
</evidence>
<evidence type="ECO:0000256" key="1">
    <source>
        <dbReference type="SAM" id="MobiDB-lite"/>
    </source>
</evidence>
<dbReference type="AlphaFoldDB" id="A0AAV9MXQ4"/>
<dbReference type="Proteomes" id="UP001358417">
    <property type="component" value="Unassembled WGS sequence"/>
</dbReference>
<feature type="region of interest" description="Disordered" evidence="1">
    <location>
        <begin position="35"/>
        <end position="58"/>
    </location>
</feature>
<dbReference type="GeneID" id="89976446"/>
<comment type="caution">
    <text evidence="2">The sequence shown here is derived from an EMBL/GenBank/DDBJ whole genome shotgun (WGS) entry which is preliminary data.</text>
</comment>
<organism evidence="2 3">
    <name type="scientific">Exophiala bonariae</name>
    <dbReference type="NCBI Taxonomy" id="1690606"/>
    <lineage>
        <taxon>Eukaryota</taxon>
        <taxon>Fungi</taxon>
        <taxon>Dikarya</taxon>
        <taxon>Ascomycota</taxon>
        <taxon>Pezizomycotina</taxon>
        <taxon>Eurotiomycetes</taxon>
        <taxon>Chaetothyriomycetidae</taxon>
        <taxon>Chaetothyriales</taxon>
        <taxon>Herpotrichiellaceae</taxon>
        <taxon>Exophiala</taxon>
    </lineage>
</organism>
<dbReference type="RefSeq" id="XP_064702070.1">
    <property type="nucleotide sequence ID" value="XM_064851829.1"/>
</dbReference>
<reference evidence="2 3" key="1">
    <citation type="submission" date="2023-08" db="EMBL/GenBank/DDBJ databases">
        <title>Black Yeasts Isolated from many extreme environments.</title>
        <authorList>
            <person name="Coleine C."/>
            <person name="Stajich J.E."/>
            <person name="Selbmann L."/>
        </authorList>
    </citation>
    <scope>NUCLEOTIDE SEQUENCE [LARGE SCALE GENOMIC DNA]</scope>
    <source>
        <strain evidence="2 3">CCFEE 5792</strain>
    </source>
</reference>
<evidence type="ECO:0000313" key="3">
    <source>
        <dbReference type="Proteomes" id="UP001358417"/>
    </source>
</evidence>
<gene>
    <name evidence="2" type="ORF">LTR84_008282</name>
</gene>
<sequence length="474" mass="54186">MNDQSCGQQNRERLQERHTSGPKLHLNVLDLRSIVDENPERDRNDREPSAEHGKANVISRGRQVGSTAQAFSICAQFCTPSVSHVESYSAMDRARVIQCLNYYVKFCGPNYIWRKEVITTGTVQAFAKDFFQMSVAEPVFLESILAICQADFDLRSQTSCQPSRATLQHRSKALRLLRQKLSSKIALDDGVALATVVAMLVYEMATEDWTSYAIHLKYLRLAMRSHTDAEALRWQGWFAYSYSWAELRWATHEARETKENRAEMGINSELYCKTIPIPVDNNLYFSELPEGFQKIAMSGLLGPEVRQFLGEMTNWTKHCQALGPSSSGIGELNLRGFRLAEKCVSIISIRSLRQAERLICIAATAYILSLLEGPAGHSRGLEDLTASLDLYSIEVLDADCRLWVAMSVATANDTFPVRLPNRWILLDQVLELENTRRQWSHVVPVFRLFCWYECHANRWRQCWDTALQRRFIRS</sequence>
<evidence type="ECO:0000313" key="2">
    <source>
        <dbReference type="EMBL" id="KAK5046479.1"/>
    </source>
</evidence>
<proteinExistence type="predicted"/>
<protein>
    <recommendedName>
        <fullName evidence="4">Transcription factor domain-containing protein</fullName>
    </recommendedName>
</protein>
<keyword evidence="3" id="KW-1185">Reference proteome</keyword>
<accession>A0AAV9MXQ4</accession>
<dbReference type="EMBL" id="JAVRRD010000030">
    <property type="protein sequence ID" value="KAK5046479.1"/>
    <property type="molecule type" value="Genomic_DNA"/>
</dbReference>